<dbReference type="Proteomes" id="UP001189429">
    <property type="component" value="Unassembled WGS sequence"/>
</dbReference>
<protein>
    <submittedName>
        <fullName evidence="2">Uncharacterized protein</fullName>
    </submittedName>
</protein>
<proteinExistence type="predicted"/>
<dbReference type="EMBL" id="CAUYUJ010004473">
    <property type="protein sequence ID" value="CAK0809752.1"/>
    <property type="molecule type" value="Genomic_DNA"/>
</dbReference>
<evidence type="ECO:0000313" key="3">
    <source>
        <dbReference type="Proteomes" id="UP001189429"/>
    </source>
</evidence>
<comment type="caution">
    <text evidence="2">The sequence shown here is derived from an EMBL/GenBank/DDBJ whole genome shotgun (WGS) entry which is preliminary data.</text>
</comment>
<sequence>MGMEMAAGGVPGGGAIFSSSPSRSSGGGRLRGAAGARASADRLVARLQAELGAVQARLSAAEDTLGLLVGSGEAAQRVQALLPALLSRLAGRCPAWLDVLRRNVALHSDAAGMNIATAGASELRRAQRGPRLESQAEWDVLPRPAGNWEPLPLQPEVSGASCPNADAGIRCTCGAVAFSSAFLGPPRQEPKEGEYTPVEAVQQPRPMLRADVDAFVPLESLHSELYGLRVVAWARGRTVRRVQPFVHRRRRLDSFDDVADYISERLAELEQWNTTLTASAPQPCLGRRKRLDKSWGAKPVSADDCKQS</sequence>
<keyword evidence="3" id="KW-1185">Reference proteome</keyword>
<name>A0ABN9QX76_9DINO</name>
<reference evidence="2" key="1">
    <citation type="submission" date="2023-10" db="EMBL/GenBank/DDBJ databases">
        <authorList>
            <person name="Chen Y."/>
            <person name="Shah S."/>
            <person name="Dougan E. K."/>
            <person name="Thang M."/>
            <person name="Chan C."/>
        </authorList>
    </citation>
    <scope>NUCLEOTIDE SEQUENCE [LARGE SCALE GENOMIC DNA]</scope>
</reference>
<feature type="region of interest" description="Disordered" evidence="1">
    <location>
        <begin position="288"/>
        <end position="308"/>
    </location>
</feature>
<organism evidence="2 3">
    <name type="scientific">Prorocentrum cordatum</name>
    <dbReference type="NCBI Taxonomy" id="2364126"/>
    <lineage>
        <taxon>Eukaryota</taxon>
        <taxon>Sar</taxon>
        <taxon>Alveolata</taxon>
        <taxon>Dinophyceae</taxon>
        <taxon>Prorocentrales</taxon>
        <taxon>Prorocentraceae</taxon>
        <taxon>Prorocentrum</taxon>
    </lineage>
</organism>
<accession>A0ABN9QX76</accession>
<evidence type="ECO:0000313" key="2">
    <source>
        <dbReference type="EMBL" id="CAK0809752.1"/>
    </source>
</evidence>
<evidence type="ECO:0000256" key="1">
    <source>
        <dbReference type="SAM" id="MobiDB-lite"/>
    </source>
</evidence>
<gene>
    <name evidence="2" type="ORF">PCOR1329_LOCUS14915</name>
</gene>